<dbReference type="EnsemblMetazoa" id="SMAR011297-RA">
    <property type="protein sequence ID" value="SMAR011297-PA"/>
    <property type="gene ID" value="SMAR011297"/>
</dbReference>
<dbReference type="HOGENOM" id="CLU_027989_0_0_1"/>
<name>T1JBZ1_STRMM</name>
<reference evidence="1" key="2">
    <citation type="submission" date="2015-02" db="UniProtKB">
        <authorList>
            <consortium name="EnsemblMetazoa"/>
        </authorList>
    </citation>
    <scope>IDENTIFICATION</scope>
</reference>
<evidence type="ECO:0000313" key="1">
    <source>
        <dbReference type="EnsemblMetazoa" id="SMAR011297-PA"/>
    </source>
</evidence>
<keyword evidence="2" id="KW-1185">Reference proteome</keyword>
<sequence length="648" mass="77183">MVFVFEVPTLQYMSLVSVSVSFWKFDQKIHSKIISTLPDLRDDYDVFATHSRTYCMVCVDRDIAASRFLYEACHILHGDRDPTIKEEKWILVENDVCNKINRVPKQYESLLLNMIKLVGLEIRDWLMYLQYFVLGVSGASTGWAKLVKCINHTRWTPHGKIDELETARTLLRVENLNLTPDEEYKIACAFCLGDQVEFYWRQLSTEMKDFYFENASVRNLNKFRLINFWISEVVNQRVHVHNYEMMLEWAIRYYRKSAVMYFWGKLGNQRRFRSVLDSACYLKVVFNPADRRRGVSVMCFLLSQMTRPQLTEFLAKKNYAFVLERLLSDWVCVEFYMAALIRLYQFIHEDKFYDLLRIIADQTRNFQGDRHKDFFQQLLTNISNRQKLFIIERELRNHDNCCTRLCQSLDGDNIRLLLSGVSIETRRQIFLKCLHHVHELQWDFYESTVREFISTDDQMTAFKNECAQDAFNICMALNFHSESQVEAMDNFLSFCLSSTSEMKNLRRRLLCELPKNLPTNGEMQLVLMDKLLDKRFFSEKEITNFKKSLIYEHSEVVSCITMELLKENNKAPVLSDKILSWCMFTPEEIIDVKKQRIATSVEVSEKLLFWICEKKWELVEKCLNWCFFKIWRGKMIRFSRNDYFSCIK</sequence>
<evidence type="ECO:0000313" key="2">
    <source>
        <dbReference type="Proteomes" id="UP000014500"/>
    </source>
</evidence>
<proteinExistence type="predicted"/>
<organism evidence="1 2">
    <name type="scientific">Strigamia maritima</name>
    <name type="common">European centipede</name>
    <name type="synonym">Geophilus maritimus</name>
    <dbReference type="NCBI Taxonomy" id="126957"/>
    <lineage>
        <taxon>Eukaryota</taxon>
        <taxon>Metazoa</taxon>
        <taxon>Ecdysozoa</taxon>
        <taxon>Arthropoda</taxon>
        <taxon>Myriapoda</taxon>
        <taxon>Chilopoda</taxon>
        <taxon>Pleurostigmophora</taxon>
        <taxon>Geophilomorpha</taxon>
        <taxon>Linotaeniidae</taxon>
        <taxon>Strigamia</taxon>
    </lineage>
</organism>
<protein>
    <submittedName>
        <fullName evidence="1">Uncharacterized protein</fullName>
    </submittedName>
</protein>
<dbReference type="OMA" id="WILVEND"/>
<reference evidence="2" key="1">
    <citation type="submission" date="2011-05" db="EMBL/GenBank/DDBJ databases">
        <authorList>
            <person name="Richards S.R."/>
            <person name="Qu J."/>
            <person name="Jiang H."/>
            <person name="Jhangiani S.N."/>
            <person name="Agravi P."/>
            <person name="Goodspeed R."/>
            <person name="Gross S."/>
            <person name="Mandapat C."/>
            <person name="Jackson L."/>
            <person name="Mathew T."/>
            <person name="Pu L."/>
            <person name="Thornton R."/>
            <person name="Saada N."/>
            <person name="Wilczek-Boney K.B."/>
            <person name="Lee S."/>
            <person name="Kovar C."/>
            <person name="Wu Y."/>
            <person name="Scherer S.E."/>
            <person name="Worley K.C."/>
            <person name="Muzny D.M."/>
            <person name="Gibbs R."/>
        </authorList>
    </citation>
    <scope>NUCLEOTIDE SEQUENCE</scope>
    <source>
        <strain evidence="2">Brora</strain>
    </source>
</reference>
<dbReference type="AlphaFoldDB" id="T1JBZ1"/>
<dbReference type="PhylomeDB" id="T1JBZ1"/>
<dbReference type="EMBL" id="JH432044">
    <property type="status" value="NOT_ANNOTATED_CDS"/>
    <property type="molecule type" value="Genomic_DNA"/>
</dbReference>
<dbReference type="Proteomes" id="UP000014500">
    <property type="component" value="Unassembled WGS sequence"/>
</dbReference>
<accession>T1JBZ1</accession>